<comment type="caution">
    <text evidence="1">The sequence shown here is derived from an EMBL/GenBank/DDBJ whole genome shotgun (WGS) entry which is preliminary data.</text>
</comment>
<reference evidence="1 2" key="1">
    <citation type="submission" date="2019-03" db="EMBL/GenBank/DDBJ databases">
        <title>Single cell metagenomics reveals metabolic interactions within the superorganism composed of flagellate Streblomastix strix and complex community of Bacteroidetes bacteria on its surface.</title>
        <authorList>
            <person name="Treitli S.C."/>
            <person name="Kolisko M."/>
            <person name="Husnik F."/>
            <person name="Keeling P."/>
            <person name="Hampl V."/>
        </authorList>
    </citation>
    <scope>NUCLEOTIDE SEQUENCE [LARGE SCALE GENOMIC DNA]</scope>
    <source>
        <strain evidence="1">ST1C</strain>
    </source>
</reference>
<dbReference type="EMBL" id="SNRW01002164">
    <property type="protein sequence ID" value="KAA6393691.1"/>
    <property type="molecule type" value="Genomic_DNA"/>
</dbReference>
<evidence type="ECO:0000313" key="1">
    <source>
        <dbReference type="EMBL" id="KAA6393691.1"/>
    </source>
</evidence>
<organism evidence="1 2">
    <name type="scientific">Streblomastix strix</name>
    <dbReference type="NCBI Taxonomy" id="222440"/>
    <lineage>
        <taxon>Eukaryota</taxon>
        <taxon>Metamonada</taxon>
        <taxon>Preaxostyla</taxon>
        <taxon>Oxymonadida</taxon>
        <taxon>Streblomastigidae</taxon>
        <taxon>Streblomastix</taxon>
    </lineage>
</organism>
<sequence>MLGLLGFNHSDCIPLEIREQHPRLFHTRRNLRRLRPTGSKTLIEHGYFVGKIELEVIILIQAFIHRDFLMRNGGLISFRSVCHNFTFFVYLILRFMKFNVSANTGGLCGCRSVAV</sequence>
<evidence type="ECO:0000313" key="2">
    <source>
        <dbReference type="Proteomes" id="UP000324800"/>
    </source>
</evidence>
<protein>
    <submittedName>
        <fullName evidence="1">Uncharacterized protein</fullName>
    </submittedName>
</protein>
<gene>
    <name evidence="1" type="ORF">EZS28_010784</name>
</gene>
<dbReference type="Proteomes" id="UP000324800">
    <property type="component" value="Unassembled WGS sequence"/>
</dbReference>
<dbReference type="AlphaFoldDB" id="A0A5J4WFN0"/>
<accession>A0A5J4WFN0</accession>
<proteinExistence type="predicted"/>
<name>A0A5J4WFN0_9EUKA</name>